<dbReference type="Gene3D" id="3.90.79.10">
    <property type="entry name" value="Nucleoside Triphosphate Pyrophosphohydrolase"/>
    <property type="match status" value="1"/>
</dbReference>
<feature type="domain" description="Nudix hydrolase" evidence="1">
    <location>
        <begin position="68"/>
        <end position="193"/>
    </location>
</feature>
<reference evidence="2 3" key="1">
    <citation type="journal article" date="2023" name="Microbiol. Spectr.">
        <title>Symbiosis of Carpenter Bees with Uncharacterized Lactic Acid Bacteria Showing NAD Auxotrophy.</title>
        <authorList>
            <person name="Kawasaki S."/>
            <person name="Ozawa K."/>
            <person name="Mori T."/>
            <person name="Yamamoto A."/>
            <person name="Ito M."/>
            <person name="Ohkuma M."/>
            <person name="Sakamoto M."/>
            <person name="Matsutani M."/>
        </authorList>
    </citation>
    <scope>NUCLEOTIDE SEQUENCE [LARGE SCALE GENOMIC DNA]</scope>
    <source>
        <strain evidence="2 3">Kim32-2</strain>
    </source>
</reference>
<proteinExistence type="predicted"/>
<name>A0ABN6SJ43_9LACO</name>
<sequence>MKENDKLIKWAVELQSLAQIGLTYGKDKFDQERYQRIRDIAAEMIAEKSSLKIEQVKQLFCNEVGYQTPKIATRAAIFTNNKILLVKENDGTWSIPGGWCEVNLSVAENCIKETKEEAGIDITVENVIAIHDLAKHSTVAYPYGVCEIFFLCKAIGGHFTKNNETTQSSYFSFDDLPNLSSDKGSEEQVRMCFDAYSSTNWKTIFE</sequence>
<dbReference type="SUPFAM" id="SSF55811">
    <property type="entry name" value="Nudix"/>
    <property type="match status" value="1"/>
</dbReference>
<evidence type="ECO:0000313" key="2">
    <source>
        <dbReference type="EMBL" id="BDR60352.1"/>
    </source>
</evidence>
<dbReference type="EMBL" id="AP026803">
    <property type="protein sequence ID" value="BDR60352.1"/>
    <property type="molecule type" value="Genomic_DNA"/>
</dbReference>
<evidence type="ECO:0000313" key="3">
    <source>
        <dbReference type="Proteomes" id="UP001321741"/>
    </source>
</evidence>
<dbReference type="Pfam" id="PF00293">
    <property type="entry name" value="NUDIX"/>
    <property type="match status" value="1"/>
</dbReference>
<protein>
    <submittedName>
        <fullName evidence="2">ADP-ribose pyrophosphatase</fullName>
    </submittedName>
</protein>
<dbReference type="PANTHER" id="PTHR43222:SF2">
    <property type="entry name" value="NUDIX HYDROLASE 23, CHLOROPLASTIC"/>
    <property type="match status" value="1"/>
</dbReference>
<dbReference type="Proteomes" id="UP001321741">
    <property type="component" value="Chromosome"/>
</dbReference>
<accession>A0ABN6SJ43</accession>
<dbReference type="Pfam" id="PF12535">
    <property type="entry name" value="Nudix_N"/>
    <property type="match status" value="1"/>
</dbReference>
<dbReference type="PROSITE" id="PS51462">
    <property type="entry name" value="NUDIX"/>
    <property type="match status" value="1"/>
</dbReference>
<gene>
    <name evidence="2" type="ORF">KIM322_06130</name>
</gene>
<dbReference type="RefSeq" id="WP_317638057.1">
    <property type="nucleotide sequence ID" value="NZ_AP026803.1"/>
</dbReference>
<dbReference type="InterPro" id="IPR015797">
    <property type="entry name" value="NUDIX_hydrolase-like_dom_sf"/>
</dbReference>
<organism evidence="2 3">
    <name type="scientific">Lactobacillus xylocopicola</name>
    <dbReference type="NCBI Taxonomy" id="2976676"/>
    <lineage>
        <taxon>Bacteria</taxon>
        <taxon>Bacillati</taxon>
        <taxon>Bacillota</taxon>
        <taxon>Bacilli</taxon>
        <taxon>Lactobacillales</taxon>
        <taxon>Lactobacillaceae</taxon>
        <taxon>Lactobacillus</taxon>
    </lineage>
</organism>
<evidence type="ECO:0000259" key="1">
    <source>
        <dbReference type="PROSITE" id="PS51462"/>
    </source>
</evidence>
<keyword evidence="3" id="KW-1185">Reference proteome</keyword>
<dbReference type="Gene3D" id="6.10.250.1120">
    <property type="match status" value="1"/>
</dbReference>
<dbReference type="PANTHER" id="PTHR43222">
    <property type="entry name" value="NUDIX HYDROLASE 23"/>
    <property type="match status" value="1"/>
</dbReference>
<dbReference type="InterPro" id="IPR059176">
    <property type="entry name" value="UDP-X_N"/>
</dbReference>
<dbReference type="CDD" id="cd18889">
    <property type="entry name" value="NUDIX_ADPRase"/>
    <property type="match status" value="1"/>
</dbReference>
<dbReference type="InterPro" id="IPR000086">
    <property type="entry name" value="NUDIX_hydrolase_dom"/>
</dbReference>